<dbReference type="GO" id="GO:0003677">
    <property type="term" value="F:DNA binding"/>
    <property type="evidence" value="ECO:0007669"/>
    <property type="project" value="UniProtKB-KW"/>
</dbReference>
<dbReference type="InterPro" id="IPR018060">
    <property type="entry name" value="HTH_AraC"/>
</dbReference>
<evidence type="ECO:0000313" key="3">
    <source>
        <dbReference type="Proteomes" id="UP000788426"/>
    </source>
</evidence>
<dbReference type="PANTHER" id="PTHR30146:SF24">
    <property type="entry name" value="XYLOSE OPERON REGULATORY PROTEIN"/>
    <property type="match status" value="1"/>
</dbReference>
<dbReference type="EMBL" id="JAHXCT010000002">
    <property type="protein sequence ID" value="MBW4768753.1"/>
    <property type="molecule type" value="Genomic_DNA"/>
</dbReference>
<gene>
    <name evidence="2" type="ORF">KZO38_03120</name>
</gene>
<accession>A0ABS6YDE9</accession>
<reference evidence="2 3" key="1">
    <citation type="submission" date="2021-07" db="EMBL/GenBank/DDBJ databases">
        <title>Genomic diversity and antimicrobial resistance of Prevotella spp. isolated from chronic lung disease airways.</title>
        <authorList>
            <person name="Webb K.A."/>
            <person name="Olagoke O.S."/>
            <person name="Baird T."/>
            <person name="Neill J."/>
            <person name="Pham A."/>
            <person name="Wells T.J."/>
            <person name="Ramsay K.A."/>
            <person name="Bell S.C."/>
            <person name="Sarovich D.S."/>
            <person name="Price E.P."/>
        </authorList>
    </citation>
    <scope>NUCLEOTIDE SEQUENCE [LARGE SCALE GENOMIC DNA]</scope>
    <source>
        <strain evidence="2 3">SCHI0011.S.12</strain>
    </source>
</reference>
<dbReference type="PROSITE" id="PS01124">
    <property type="entry name" value="HTH_ARAC_FAMILY_2"/>
    <property type="match status" value="1"/>
</dbReference>
<proteinExistence type="predicted"/>
<keyword evidence="2" id="KW-0238">DNA-binding</keyword>
<dbReference type="RefSeq" id="WP_219479775.1">
    <property type="nucleotide sequence ID" value="NZ_JAHXCT010000002.1"/>
</dbReference>
<name>A0ABS6YDE9_9BACT</name>
<protein>
    <submittedName>
        <fullName evidence="2">DNA-binding transcriptional regulator</fullName>
    </submittedName>
</protein>
<dbReference type="PANTHER" id="PTHR30146">
    <property type="entry name" value="LACI-RELATED TRANSCRIPTIONAL REPRESSOR"/>
    <property type="match status" value="1"/>
</dbReference>
<keyword evidence="3" id="KW-1185">Reference proteome</keyword>
<evidence type="ECO:0000313" key="2">
    <source>
        <dbReference type="EMBL" id="MBW4768753.1"/>
    </source>
</evidence>
<comment type="caution">
    <text evidence="2">The sequence shown here is derived from an EMBL/GenBank/DDBJ whole genome shotgun (WGS) entry which is preliminary data.</text>
</comment>
<sequence>MIRIIFLTDFTETYSHSLLLGVQKYAKEQPKESWVICRMPPSYKQQHGIEGVVQWALNWKANAIIGRFEQNDNIELLLQHGIAVIAQDFKRRFSSIPNITGDYIATGEMAARFFLQRGFKHFAFLGYKNIVWSDERFYGYRHELVKQGLKNDIFIYDNQKLESFWFDDLQQLSSWIKHLPPHTALFCCDDNQANNAIEVCKLSGVKIPQDVAILGVDNDKMIADLSDPKLSTIRLDIEKGGYETAQFIAKTIKNKELIRSNHNIYIKPISVISNASSDIFATKDKYILQVLDFIKHNINRSINVKDILSQVPLSRRLLEMRFKEATGTSVYHYIIECRIDHFASLLETTNLAICDIIAQLGINNYGSFSQLFKAKKGCTPHCYRNRNK</sequence>
<dbReference type="Pfam" id="PF13377">
    <property type="entry name" value="Peripla_BP_3"/>
    <property type="match status" value="1"/>
</dbReference>
<evidence type="ECO:0000259" key="1">
    <source>
        <dbReference type="PROSITE" id="PS01124"/>
    </source>
</evidence>
<dbReference type="Pfam" id="PF12833">
    <property type="entry name" value="HTH_18"/>
    <property type="match status" value="1"/>
</dbReference>
<feature type="domain" description="HTH araC/xylS-type" evidence="1">
    <location>
        <begin position="288"/>
        <end position="386"/>
    </location>
</feature>
<dbReference type="Proteomes" id="UP000788426">
    <property type="component" value="Unassembled WGS sequence"/>
</dbReference>
<dbReference type="InterPro" id="IPR046335">
    <property type="entry name" value="LacI/GalR-like_sensor"/>
</dbReference>
<dbReference type="SMART" id="SM00342">
    <property type="entry name" value="HTH_ARAC"/>
    <property type="match status" value="1"/>
</dbReference>
<organism evidence="2 3">
    <name type="scientific">Hoylesella nanceiensis</name>
    <dbReference type="NCBI Taxonomy" id="425941"/>
    <lineage>
        <taxon>Bacteria</taxon>
        <taxon>Pseudomonadati</taxon>
        <taxon>Bacteroidota</taxon>
        <taxon>Bacteroidia</taxon>
        <taxon>Bacteroidales</taxon>
        <taxon>Prevotellaceae</taxon>
        <taxon>Hoylesella</taxon>
    </lineage>
</organism>
<dbReference type="CDD" id="cd01543">
    <property type="entry name" value="PBP1_XylR"/>
    <property type="match status" value="1"/>
</dbReference>